<evidence type="ECO:0000313" key="2">
    <source>
        <dbReference type="EMBL" id="CAJ1384966.1"/>
    </source>
</evidence>
<dbReference type="EMBL" id="CAUJNA010001173">
    <property type="protein sequence ID" value="CAJ1384966.1"/>
    <property type="molecule type" value="Genomic_DNA"/>
</dbReference>
<organism evidence="2 3">
    <name type="scientific">Effrenium voratum</name>
    <dbReference type="NCBI Taxonomy" id="2562239"/>
    <lineage>
        <taxon>Eukaryota</taxon>
        <taxon>Sar</taxon>
        <taxon>Alveolata</taxon>
        <taxon>Dinophyceae</taxon>
        <taxon>Suessiales</taxon>
        <taxon>Symbiodiniaceae</taxon>
        <taxon>Effrenium</taxon>
    </lineage>
</organism>
<sequence length="201" mass="21453">MLAVLGMLVLAGAVRPSVDEAAHHLEVAVGNESRRCVPGGVKSAIPAFQESTYPGIGCSKRYCVATTKMGTSAISAVINGVVMLNPGLATAKLAIYAGLHFSGAMMDWDSHDMCTYIISSIVTSCPRGEVKGSACKLGTQRRDNPYCEAVVASRRDEAEFSCAVQSWWDSCCNVREKTSSRFDSECDNCGQDGWYCAGMEG</sequence>
<keyword evidence="3" id="KW-1185">Reference proteome</keyword>
<accession>A0AA36IC44</accession>
<protein>
    <submittedName>
        <fullName evidence="2">Uncharacterized protein</fullName>
    </submittedName>
</protein>
<dbReference type="AlphaFoldDB" id="A0AA36IC44"/>
<feature type="chain" id="PRO_5041276704" evidence="1">
    <location>
        <begin position="17"/>
        <end position="201"/>
    </location>
</feature>
<name>A0AA36IC44_9DINO</name>
<keyword evidence="1" id="KW-0732">Signal</keyword>
<feature type="signal peptide" evidence="1">
    <location>
        <begin position="1"/>
        <end position="16"/>
    </location>
</feature>
<gene>
    <name evidence="2" type="ORF">EVOR1521_LOCUS11681</name>
</gene>
<reference evidence="2" key="1">
    <citation type="submission" date="2023-08" db="EMBL/GenBank/DDBJ databases">
        <authorList>
            <person name="Chen Y."/>
            <person name="Shah S."/>
            <person name="Dougan E. K."/>
            <person name="Thang M."/>
            <person name="Chan C."/>
        </authorList>
    </citation>
    <scope>NUCLEOTIDE SEQUENCE</scope>
</reference>
<comment type="caution">
    <text evidence="2">The sequence shown here is derived from an EMBL/GenBank/DDBJ whole genome shotgun (WGS) entry which is preliminary data.</text>
</comment>
<evidence type="ECO:0000313" key="3">
    <source>
        <dbReference type="Proteomes" id="UP001178507"/>
    </source>
</evidence>
<proteinExistence type="predicted"/>
<evidence type="ECO:0000256" key="1">
    <source>
        <dbReference type="SAM" id="SignalP"/>
    </source>
</evidence>
<dbReference type="Proteomes" id="UP001178507">
    <property type="component" value="Unassembled WGS sequence"/>
</dbReference>